<name>A0A2K9PK07_9FLAO</name>
<accession>A0A2K9PK07</accession>
<evidence type="ECO:0000313" key="2">
    <source>
        <dbReference type="Proteomes" id="UP000235826"/>
    </source>
</evidence>
<dbReference type="PROSITE" id="PS51257">
    <property type="entry name" value="PROKAR_LIPOPROTEIN"/>
    <property type="match status" value="1"/>
</dbReference>
<protein>
    <submittedName>
        <fullName evidence="1">Uncharacterized protein</fullName>
    </submittedName>
</protein>
<organism evidence="1 2">
    <name type="scientific">Flavivirga eckloniae</name>
    <dbReference type="NCBI Taxonomy" id="1803846"/>
    <lineage>
        <taxon>Bacteria</taxon>
        <taxon>Pseudomonadati</taxon>
        <taxon>Bacteroidota</taxon>
        <taxon>Flavobacteriia</taxon>
        <taxon>Flavobacteriales</taxon>
        <taxon>Flavobacteriaceae</taxon>
        <taxon>Flavivirga</taxon>
    </lineage>
</organism>
<dbReference type="EMBL" id="CP025791">
    <property type="protein sequence ID" value="AUP77393.1"/>
    <property type="molecule type" value="Genomic_DNA"/>
</dbReference>
<proteinExistence type="predicted"/>
<dbReference type="OrthoDB" id="1405334at2"/>
<dbReference type="KEGG" id="fek:C1H87_01115"/>
<dbReference type="RefSeq" id="WP_102754053.1">
    <property type="nucleotide sequence ID" value="NZ_CP025791.1"/>
</dbReference>
<sequence length="413" mass="47368">MNKRCIKKINYVAIVTTLLGFMVLGCQRDRPVPLNIKVAELKGLNRSLEYIKISLPFKKHYQEEGYKIYVYSKESKEKICAQIISTTDEEAQIVFPISIKKNETKEYTIKPELNKHIQTDTDLKIVGDIPDVIVDNKYFSASFKAFVGYKQDTLAAGHLSSISLKGLDDVVLERKSPNLKIHWSPNFCKEGMTYKTMAHITAPDSLFASTKGPYLFSLSRNGYVKDHENIYIKGTYELYAGLPYLIFNSEIIFKDSDSLNLLRNDEMTMDSLFTHVVFPRRSGKVIDLPLYDDNTISHLENSPIADDAPWLIFYNKTKSYAYGSIRLYYDNKNVNGGISPTQNKHTKITASANAGRYWNRRLIDSKNTFVPKGSKYSEKNAYIVFKVDEEDPVKTIKHYYKCLKNPVKVSYVH</sequence>
<keyword evidence="2" id="KW-1185">Reference proteome</keyword>
<dbReference type="AlphaFoldDB" id="A0A2K9PK07"/>
<gene>
    <name evidence="1" type="ORF">C1H87_01115</name>
</gene>
<dbReference type="Proteomes" id="UP000235826">
    <property type="component" value="Chromosome"/>
</dbReference>
<reference evidence="1 2" key="1">
    <citation type="submission" date="2018-01" db="EMBL/GenBank/DDBJ databases">
        <title>Complete genome sequence of Flavivirga eckloniae ECD14 isolated from seaweed Ecklonia cava.</title>
        <authorList>
            <person name="Lee J.H."/>
            <person name="Baik K.S."/>
            <person name="Seong C.N."/>
        </authorList>
    </citation>
    <scope>NUCLEOTIDE SEQUENCE [LARGE SCALE GENOMIC DNA]</scope>
    <source>
        <strain evidence="1 2">ECD14</strain>
    </source>
</reference>
<evidence type="ECO:0000313" key="1">
    <source>
        <dbReference type="EMBL" id="AUP77393.1"/>
    </source>
</evidence>